<dbReference type="Proteomes" id="UP000001542">
    <property type="component" value="Unassembled WGS sequence"/>
</dbReference>
<proteinExistence type="predicted"/>
<name>A2DX25_TRIV3</name>
<accession>A2DX25</accession>
<dbReference type="AlphaFoldDB" id="A2DX25"/>
<evidence type="ECO:0000313" key="1">
    <source>
        <dbReference type="EMBL" id="EAY15052.1"/>
    </source>
</evidence>
<gene>
    <name evidence="1" type="ORF">TVAG_019520</name>
</gene>
<dbReference type="VEuPathDB" id="TrichDB:TVAG_019520"/>
<organism evidence="1 2">
    <name type="scientific">Trichomonas vaginalis (strain ATCC PRA-98 / G3)</name>
    <dbReference type="NCBI Taxonomy" id="412133"/>
    <lineage>
        <taxon>Eukaryota</taxon>
        <taxon>Metamonada</taxon>
        <taxon>Parabasalia</taxon>
        <taxon>Trichomonadida</taxon>
        <taxon>Trichomonadidae</taxon>
        <taxon>Trichomonas</taxon>
    </lineage>
</organism>
<protein>
    <submittedName>
        <fullName evidence="1">Uncharacterized protein</fullName>
    </submittedName>
</protein>
<dbReference type="VEuPathDB" id="TrichDB:TVAGG3_0185230"/>
<dbReference type="InParanoid" id="A2DX25"/>
<reference evidence="1" key="1">
    <citation type="submission" date="2006-10" db="EMBL/GenBank/DDBJ databases">
        <authorList>
            <person name="Amadeo P."/>
            <person name="Zhao Q."/>
            <person name="Wortman J."/>
            <person name="Fraser-Liggett C."/>
            <person name="Carlton J."/>
        </authorList>
    </citation>
    <scope>NUCLEOTIDE SEQUENCE</scope>
    <source>
        <strain evidence="1">G3</strain>
    </source>
</reference>
<evidence type="ECO:0000313" key="2">
    <source>
        <dbReference type="Proteomes" id="UP000001542"/>
    </source>
</evidence>
<dbReference type="KEGG" id="tva:4773052"/>
<dbReference type="EMBL" id="DS113261">
    <property type="protein sequence ID" value="EAY15052.1"/>
    <property type="molecule type" value="Genomic_DNA"/>
</dbReference>
<dbReference type="RefSeq" id="XP_001327275.1">
    <property type="nucleotide sequence ID" value="XM_001327240.1"/>
</dbReference>
<keyword evidence="2" id="KW-1185">Reference proteome</keyword>
<sequence length="714" mass="83195">MIFFLLPHIINARQQRLKFPGTTRYFNKTGFQVRFLPLLAETKFNCSYDILESLDYSTAFYLSENYRNSIQFDPIDQEENVKFVNPPFVNGLNIHQWQLTPINISIFNLNPHKLEVFSDSKDIYFEKITQFDKIHTSSSTLISYLIPSKIGHFSCSIFLKTPDQLIKIPVTYRSYTSHIREVQQDHFFRISRTNLFIKFDIEGTPNQSIVFDNALFNIELTRISQYRIQLCFSNLDKGDYQTFLNYFIKGFHYTIPLYIHILENAVASVNDSIHFENDNNNSQENKIIQIYNGYRDTASITQFHINNLSNYFEITQINSRVESGNTVDAINIRNTKHVQYDFSTFVSLTLTINQKFSKTLIIPIHYKYHSKQIDISYEEIDEIDDIFVKRVSVRNVNKERIFVSGISVVGHLFSVSEFTPSFVSFDENISFLLVLEREIPRSQLDVSFFVHFDGIKVKKSINFYQGKCTIFNNLLCFEKVPMNCTVSTNFSIRNENNFLITLEHVVCDRFLSVECDTPICINPHETAVVPINISFDIEDENQHQNSISLITNFDVYYLFVNFTGVLGDFIISSTFDDQLILGNSYSGFIQIIQNTNYAFSLSNISSNHFINTSFPISIKSKTKISVCDIDFCLDKSFFPEFYSMISNMTDFDSLRRSWSGTFRDNSHFVLSVVFYFENIFIQNQCCCFSNSECRTVEYASTDFDITFSFIEEFL</sequence>
<reference evidence="1" key="2">
    <citation type="journal article" date="2007" name="Science">
        <title>Draft genome sequence of the sexually transmitted pathogen Trichomonas vaginalis.</title>
        <authorList>
            <person name="Carlton J.M."/>
            <person name="Hirt R.P."/>
            <person name="Silva J.C."/>
            <person name="Delcher A.L."/>
            <person name="Schatz M."/>
            <person name="Zhao Q."/>
            <person name="Wortman J.R."/>
            <person name="Bidwell S.L."/>
            <person name="Alsmark U.C.M."/>
            <person name="Besteiro S."/>
            <person name="Sicheritz-Ponten T."/>
            <person name="Noel C.J."/>
            <person name="Dacks J.B."/>
            <person name="Foster P.G."/>
            <person name="Simillion C."/>
            <person name="Van de Peer Y."/>
            <person name="Miranda-Saavedra D."/>
            <person name="Barton G.J."/>
            <person name="Westrop G.D."/>
            <person name="Mueller S."/>
            <person name="Dessi D."/>
            <person name="Fiori P.L."/>
            <person name="Ren Q."/>
            <person name="Paulsen I."/>
            <person name="Zhang H."/>
            <person name="Bastida-Corcuera F.D."/>
            <person name="Simoes-Barbosa A."/>
            <person name="Brown M.T."/>
            <person name="Hayes R.D."/>
            <person name="Mukherjee M."/>
            <person name="Okumura C.Y."/>
            <person name="Schneider R."/>
            <person name="Smith A.J."/>
            <person name="Vanacova S."/>
            <person name="Villalvazo M."/>
            <person name="Haas B.J."/>
            <person name="Pertea M."/>
            <person name="Feldblyum T.V."/>
            <person name="Utterback T.R."/>
            <person name="Shu C.L."/>
            <person name="Osoegawa K."/>
            <person name="de Jong P.J."/>
            <person name="Hrdy I."/>
            <person name="Horvathova L."/>
            <person name="Zubacova Z."/>
            <person name="Dolezal P."/>
            <person name="Malik S.B."/>
            <person name="Logsdon J.M. Jr."/>
            <person name="Henze K."/>
            <person name="Gupta A."/>
            <person name="Wang C.C."/>
            <person name="Dunne R.L."/>
            <person name="Upcroft J.A."/>
            <person name="Upcroft P."/>
            <person name="White O."/>
            <person name="Salzberg S.L."/>
            <person name="Tang P."/>
            <person name="Chiu C.-H."/>
            <person name="Lee Y.-S."/>
            <person name="Embley T.M."/>
            <person name="Coombs G.H."/>
            <person name="Mottram J.C."/>
            <person name="Tachezy J."/>
            <person name="Fraser-Liggett C.M."/>
            <person name="Johnson P.J."/>
        </authorList>
    </citation>
    <scope>NUCLEOTIDE SEQUENCE [LARGE SCALE GENOMIC DNA]</scope>
    <source>
        <strain evidence="1">G3</strain>
    </source>
</reference>